<dbReference type="OrthoDB" id="4332189at2"/>
<evidence type="ECO:0000313" key="2">
    <source>
        <dbReference type="EMBL" id="SDP00287.1"/>
    </source>
</evidence>
<dbReference type="RefSeq" id="WP_093787447.1">
    <property type="nucleotide sequence ID" value="NZ_FNIE01000015.1"/>
</dbReference>
<proteinExistence type="predicted"/>
<organism evidence="2 3">
    <name type="scientific">Actinacidiphila guanduensis</name>
    <dbReference type="NCBI Taxonomy" id="310781"/>
    <lineage>
        <taxon>Bacteria</taxon>
        <taxon>Bacillati</taxon>
        <taxon>Actinomycetota</taxon>
        <taxon>Actinomycetes</taxon>
        <taxon>Kitasatosporales</taxon>
        <taxon>Streptomycetaceae</taxon>
        <taxon>Actinacidiphila</taxon>
    </lineage>
</organism>
<keyword evidence="1" id="KW-0732">Signal</keyword>
<gene>
    <name evidence="2" type="ORF">SAMN05216259_11572</name>
</gene>
<dbReference type="Proteomes" id="UP000199341">
    <property type="component" value="Unassembled WGS sequence"/>
</dbReference>
<reference evidence="2 3" key="1">
    <citation type="submission" date="2016-10" db="EMBL/GenBank/DDBJ databases">
        <authorList>
            <person name="de Groot N.N."/>
        </authorList>
    </citation>
    <scope>NUCLEOTIDE SEQUENCE [LARGE SCALE GENOMIC DNA]</scope>
    <source>
        <strain evidence="2 3">CGMCC 4.2022</strain>
    </source>
</reference>
<dbReference type="SUPFAM" id="SSF50969">
    <property type="entry name" value="YVTN repeat-like/Quinoprotein amine dehydrogenase"/>
    <property type="match status" value="1"/>
</dbReference>
<accession>A0A1H0P5B6</accession>
<dbReference type="InterPro" id="IPR015943">
    <property type="entry name" value="WD40/YVTN_repeat-like_dom_sf"/>
</dbReference>
<keyword evidence="3" id="KW-1185">Reference proteome</keyword>
<sequence length="655" mass="67571">MRQRTLSTATALAVLFGSAALAAGTAGTAAADSAKLLPATSVGGMVVDGSHQRVYLSDPADGKLLVTDYSGTVQASLPGLPGVTGLALSADSATLYAAVKGAHEIVAVDTSTYRSTASYPVDGADPTALERLGDRLWFGYAGGLGSLDLSGDQPVVALDVDGGALGEHPLLAADPAAPNVLAAESDSALTVFDVTADGVTVRARANVASNVKQIDLTPDGQEVLTSWDDGASYGYAIGAFSTADLSRAGDYPTAAYPNAVTVAPDGEVAAGSFSWYDPDVHVFAPGAASPTREYDFPNTGSSSGADTLVDGALAWAPDHSRLFAVSENDAGVLTLRTLGDPEKEVPALKVSAPATATRAKKLTVQGTLTSKTAVPAGTVLTVTRTDLSSPKGKALASVRTGAGGAFTFADTPPAGGKVTYKVAYAGDATHVAASASASVQVSRSAVALSLNHNKGVYGYGTHLTFTAHLGTTYTNRTVELWADPAGSDKPNKLLKKGTVSKSGNLSVALTLTRNTTVSAVFAGDAHSAPKTVKSTAYARVKVSLAVSKQYRKAKIGSTTYYWFHKKTDPVLTTTMTYAKGREEQLALQVYYDGKWYDSDAEYFKLGTSGKVAVRLGAPGVSGIRARVRASYVKGTSGDSLNTTTHGSWVYLYFTK</sequence>
<dbReference type="Gene3D" id="2.130.10.10">
    <property type="entry name" value="YVTN repeat-like/Quinoprotein amine dehydrogenase"/>
    <property type="match status" value="1"/>
</dbReference>
<dbReference type="InterPro" id="IPR011044">
    <property type="entry name" value="Quino_amine_DH_bsu"/>
</dbReference>
<dbReference type="EMBL" id="FNIE01000015">
    <property type="protein sequence ID" value="SDP00287.1"/>
    <property type="molecule type" value="Genomic_DNA"/>
</dbReference>
<evidence type="ECO:0000256" key="1">
    <source>
        <dbReference type="SAM" id="SignalP"/>
    </source>
</evidence>
<evidence type="ECO:0000313" key="3">
    <source>
        <dbReference type="Proteomes" id="UP000199341"/>
    </source>
</evidence>
<protein>
    <recommendedName>
        <fullName evidence="4">Ig-like domain repeat protein</fullName>
    </recommendedName>
</protein>
<dbReference type="AlphaFoldDB" id="A0A1H0P5B6"/>
<dbReference type="STRING" id="310781.SAMN05216259_11572"/>
<name>A0A1H0P5B6_9ACTN</name>
<feature type="chain" id="PRO_5011484493" description="Ig-like domain repeat protein" evidence="1">
    <location>
        <begin position="23"/>
        <end position="655"/>
    </location>
</feature>
<feature type="signal peptide" evidence="1">
    <location>
        <begin position="1"/>
        <end position="22"/>
    </location>
</feature>
<evidence type="ECO:0008006" key="4">
    <source>
        <dbReference type="Google" id="ProtNLM"/>
    </source>
</evidence>